<dbReference type="InterPro" id="IPR039266">
    <property type="entry name" value="EN-1/SPM"/>
</dbReference>
<evidence type="ECO:0000256" key="1">
    <source>
        <dbReference type="SAM" id="MobiDB-lite"/>
    </source>
</evidence>
<feature type="compositionally biased region" description="Low complexity" evidence="1">
    <location>
        <begin position="100"/>
        <end position="126"/>
    </location>
</feature>
<feature type="region of interest" description="Disordered" evidence="1">
    <location>
        <begin position="612"/>
        <end position="659"/>
    </location>
</feature>
<organism evidence="2 3">
    <name type="scientific">Eragrostis curvula</name>
    <name type="common">weeping love grass</name>
    <dbReference type="NCBI Taxonomy" id="38414"/>
    <lineage>
        <taxon>Eukaryota</taxon>
        <taxon>Viridiplantae</taxon>
        <taxon>Streptophyta</taxon>
        <taxon>Embryophyta</taxon>
        <taxon>Tracheophyta</taxon>
        <taxon>Spermatophyta</taxon>
        <taxon>Magnoliopsida</taxon>
        <taxon>Liliopsida</taxon>
        <taxon>Poales</taxon>
        <taxon>Poaceae</taxon>
        <taxon>PACMAD clade</taxon>
        <taxon>Chloridoideae</taxon>
        <taxon>Eragrostideae</taxon>
        <taxon>Eragrostidinae</taxon>
        <taxon>Eragrostis</taxon>
    </lineage>
</organism>
<reference evidence="2 3" key="1">
    <citation type="journal article" date="2019" name="Sci. Rep.">
        <title>A high-quality genome of Eragrostis curvula grass provides insights into Poaceae evolution and supports new strategies to enhance forage quality.</title>
        <authorList>
            <person name="Carballo J."/>
            <person name="Santos B.A.C.M."/>
            <person name="Zappacosta D."/>
            <person name="Garbus I."/>
            <person name="Selva J.P."/>
            <person name="Gallo C.A."/>
            <person name="Diaz A."/>
            <person name="Albertini E."/>
            <person name="Caccamo M."/>
            <person name="Echenique V."/>
        </authorList>
    </citation>
    <scope>NUCLEOTIDE SEQUENCE [LARGE SCALE GENOMIC DNA]</scope>
    <source>
        <strain evidence="3">cv. Victoria</strain>
        <tissue evidence="2">Leaf</tissue>
    </source>
</reference>
<dbReference type="AlphaFoldDB" id="A0A5J9UUH2"/>
<accession>A0A5J9UUH2</accession>
<feature type="compositionally biased region" description="Low complexity" evidence="1">
    <location>
        <begin position="134"/>
        <end position="145"/>
    </location>
</feature>
<dbReference type="EMBL" id="RWGY01000013">
    <property type="protein sequence ID" value="TVU27256.1"/>
    <property type="molecule type" value="Genomic_DNA"/>
</dbReference>
<feature type="compositionally biased region" description="Low complexity" evidence="1">
    <location>
        <begin position="9"/>
        <end position="22"/>
    </location>
</feature>
<dbReference type="Gramene" id="TVU27256">
    <property type="protein sequence ID" value="TVU27256"/>
    <property type="gene ID" value="EJB05_29854"/>
</dbReference>
<feature type="compositionally biased region" description="Pro residues" evidence="1">
    <location>
        <begin position="146"/>
        <end position="156"/>
    </location>
</feature>
<name>A0A5J9UUH2_9POAL</name>
<proteinExistence type="predicted"/>
<dbReference type="PANTHER" id="PTHR33157:SF12">
    <property type="entry name" value="TRANSPOSASE TNP1_EN_SPM-LIKE DOMAIN-CONTAINING PROTEIN"/>
    <property type="match status" value="1"/>
</dbReference>
<dbReference type="OrthoDB" id="686875at2759"/>
<feature type="compositionally biased region" description="Polar residues" evidence="1">
    <location>
        <begin position="543"/>
        <end position="552"/>
    </location>
</feature>
<evidence type="ECO:0000313" key="2">
    <source>
        <dbReference type="EMBL" id="TVU27256.1"/>
    </source>
</evidence>
<dbReference type="GO" id="GO:0032196">
    <property type="term" value="P:transposition"/>
    <property type="evidence" value="ECO:0007669"/>
    <property type="project" value="InterPro"/>
</dbReference>
<feature type="non-terminal residue" evidence="2">
    <location>
        <position position="1"/>
    </location>
</feature>
<feature type="compositionally biased region" description="Low complexity" evidence="1">
    <location>
        <begin position="527"/>
        <end position="542"/>
    </location>
</feature>
<comment type="caution">
    <text evidence="2">The sequence shown here is derived from an EMBL/GenBank/DDBJ whole genome shotgun (WGS) entry which is preliminary data.</text>
</comment>
<feature type="compositionally biased region" description="Basic residues" evidence="1">
    <location>
        <begin position="70"/>
        <end position="91"/>
    </location>
</feature>
<dbReference type="Proteomes" id="UP000324897">
    <property type="component" value="Chromosome 2"/>
</dbReference>
<feature type="compositionally biased region" description="Polar residues" evidence="1">
    <location>
        <begin position="623"/>
        <end position="639"/>
    </location>
</feature>
<gene>
    <name evidence="2" type="ORF">EJB05_29854</name>
</gene>
<feature type="region of interest" description="Disordered" evidence="1">
    <location>
        <begin position="522"/>
        <end position="553"/>
    </location>
</feature>
<evidence type="ECO:0000313" key="3">
    <source>
        <dbReference type="Proteomes" id="UP000324897"/>
    </source>
</evidence>
<feature type="compositionally biased region" description="Pro residues" evidence="1">
    <location>
        <begin position="23"/>
        <end position="44"/>
    </location>
</feature>
<protein>
    <recommendedName>
        <fullName evidence="4">Transposase-associated domain-containing protein</fullName>
    </recommendedName>
</protein>
<keyword evidence="3" id="KW-1185">Reference proteome</keyword>
<feature type="region of interest" description="Disordered" evidence="1">
    <location>
        <begin position="1"/>
        <end position="218"/>
    </location>
</feature>
<dbReference type="PANTHER" id="PTHR33157">
    <property type="entry name" value="AUTONOMOUS TRANSPOSABLE ELEMENT EN-1 MOSAIC PROTEIN-RELATED"/>
    <property type="match status" value="1"/>
</dbReference>
<sequence>RVARFPFVPLLALSSSTPRSSPASPPPSTAPHPAPLPSTAPPSPDSRSCHRAALHCAALPDRRCPPPRRPPPRRPRRRCPPPRRPRRRCPPPRRPPPTATPATSPSSTAPPSTAPPSTALHCAAPATAPPSTAPPSTALHCAAPATAPPSTAPPHPSADDDAGPSPPRRQQRPDAAAGARRRRPRPEGLDGEGPVTTLVAHPSPASPSPPATKGSPAVDVQERGWETIVPGDHKRLPAGILGLLCKAHFPGMVPLRDGGEEPALTWAHYKRVPDVPDEDGRDFRTVADRVVGELWDFFRVEPEYRDRAVRWAYDACPKLVTDMHHEARVQAVRSYYAKYLGTKIDKKQARTIWPSEEEYGKVIPWWCATHKPCWDYFVARWCDPEWQKQHEACRERRLKMSGPAHHQGNRSLDDYAASWSQAHDGRECPPLMAWALAHKGKASSSTVDYNPEDGPEAYSNPTVHTRLRRYTEMAREKHGPEWNPSTENLDGEIIMRLGGGKKHGRYWIGDSTLDTASTPTLSEIRARSSSSTPPIRPRPSAAQLQFEQSQTQLREEMEAKLQEQEKRHRAEMQRQQEEMQQEMQERDARMQAEMQRQMQLMLQQWHNNGMLPPPLPLPPIGTPSPTQGTPNISAGSNNQPVSPPAAWSPFPPYPRPPPM</sequence>
<feature type="compositionally biased region" description="Pro residues" evidence="1">
    <location>
        <begin position="612"/>
        <end position="622"/>
    </location>
</feature>
<evidence type="ECO:0008006" key="4">
    <source>
        <dbReference type="Google" id="ProtNLM"/>
    </source>
</evidence>
<feature type="compositionally biased region" description="Pro residues" evidence="1">
    <location>
        <begin position="649"/>
        <end position="659"/>
    </location>
</feature>